<comment type="similarity">
    <text evidence="2 6">Belongs to the aldehyde dehydrogenase family.</text>
</comment>
<dbReference type="FunFam" id="3.40.605.10:FF:000005">
    <property type="entry name" value="Succinate-semialdehyde dehydrogenase I"/>
    <property type="match status" value="1"/>
</dbReference>
<name>I0Z967_COCSC</name>
<evidence type="ECO:0000313" key="9">
    <source>
        <dbReference type="EMBL" id="EIE27186.1"/>
    </source>
</evidence>
<evidence type="ECO:0000256" key="7">
    <source>
        <dbReference type="RuleBase" id="RU365091"/>
    </source>
</evidence>
<accession>I0Z967</accession>
<dbReference type="KEGG" id="csl:COCSUDRAFT_34715"/>
<dbReference type="CDD" id="cd07103">
    <property type="entry name" value="ALDH_F5_SSADH_GabD"/>
    <property type="match status" value="1"/>
</dbReference>
<dbReference type="Gene3D" id="3.40.605.10">
    <property type="entry name" value="Aldehyde Dehydrogenase, Chain A, domain 1"/>
    <property type="match status" value="1"/>
</dbReference>
<organism evidence="9 10">
    <name type="scientific">Coccomyxa subellipsoidea (strain C-169)</name>
    <name type="common">Green microalga</name>
    <dbReference type="NCBI Taxonomy" id="574566"/>
    <lineage>
        <taxon>Eukaryota</taxon>
        <taxon>Viridiplantae</taxon>
        <taxon>Chlorophyta</taxon>
        <taxon>core chlorophytes</taxon>
        <taxon>Trebouxiophyceae</taxon>
        <taxon>Trebouxiophyceae incertae sedis</taxon>
        <taxon>Coccomyxaceae</taxon>
        <taxon>Coccomyxa</taxon>
        <taxon>Coccomyxa subellipsoidea</taxon>
    </lineage>
</organism>
<comment type="subcellular location">
    <subcellularLocation>
        <location evidence="7">Mitochondrion</location>
    </subcellularLocation>
</comment>
<dbReference type="PANTHER" id="PTHR43353">
    <property type="entry name" value="SUCCINATE-SEMIALDEHYDE DEHYDROGENASE, MITOCHONDRIAL"/>
    <property type="match status" value="1"/>
</dbReference>
<feature type="active site" evidence="5">
    <location>
        <position position="298"/>
    </location>
</feature>
<dbReference type="GO" id="GO:0005739">
    <property type="term" value="C:mitochondrion"/>
    <property type="evidence" value="ECO:0007669"/>
    <property type="project" value="UniProtKB-SubCell"/>
</dbReference>
<reference evidence="9 10" key="1">
    <citation type="journal article" date="2012" name="Genome Biol.">
        <title>The genome of the polar eukaryotic microalga coccomyxa subellipsoidea reveals traits of cold adaptation.</title>
        <authorList>
            <person name="Blanc G."/>
            <person name="Agarkova I."/>
            <person name="Grimwood J."/>
            <person name="Kuo A."/>
            <person name="Brueggeman A."/>
            <person name="Dunigan D."/>
            <person name="Gurnon J."/>
            <person name="Ladunga I."/>
            <person name="Lindquist E."/>
            <person name="Lucas S."/>
            <person name="Pangilinan J."/>
            <person name="Proschold T."/>
            <person name="Salamov A."/>
            <person name="Schmutz J."/>
            <person name="Weeks D."/>
            <person name="Yamada T."/>
            <person name="Claverie J.M."/>
            <person name="Grigoriev I."/>
            <person name="Van Etten J."/>
            <person name="Lomsadze A."/>
            <person name="Borodovsky M."/>
        </authorList>
    </citation>
    <scope>NUCLEOTIDE SEQUENCE [LARGE SCALE GENOMIC DNA]</scope>
    <source>
        <strain evidence="9 10">C-169</strain>
    </source>
</reference>
<evidence type="ECO:0000259" key="8">
    <source>
        <dbReference type="Pfam" id="PF00171"/>
    </source>
</evidence>
<dbReference type="FunFam" id="3.40.309.10:FF:000004">
    <property type="entry name" value="Succinate-semialdehyde dehydrogenase I"/>
    <property type="match status" value="1"/>
</dbReference>
<dbReference type="InterPro" id="IPR016163">
    <property type="entry name" value="Ald_DH_C"/>
</dbReference>
<dbReference type="PANTHER" id="PTHR43353:SF5">
    <property type="entry name" value="SUCCINATE-SEMIALDEHYDE DEHYDROGENASE, MITOCHONDRIAL"/>
    <property type="match status" value="1"/>
</dbReference>
<evidence type="ECO:0000256" key="6">
    <source>
        <dbReference type="RuleBase" id="RU003345"/>
    </source>
</evidence>
<dbReference type="InterPro" id="IPR016161">
    <property type="entry name" value="Ald_DH/histidinol_DH"/>
</dbReference>
<dbReference type="EC" id="1.2.1.24" evidence="7"/>
<comment type="caution">
    <text evidence="9">The sequence shown here is derived from an EMBL/GenBank/DDBJ whole genome shotgun (WGS) entry which is preliminary data.</text>
</comment>
<evidence type="ECO:0000256" key="4">
    <source>
        <dbReference type="ARBA" id="ARBA00052498"/>
    </source>
</evidence>
<dbReference type="Pfam" id="PF00171">
    <property type="entry name" value="Aldedh"/>
    <property type="match status" value="1"/>
</dbReference>
<sequence length="537" mass="57765">MAGLHRLSLTLSLHRQMMLTSISRLQQFVGTQAFHVTAAEELLNKVHDKDLVKTLGFINGEWVSASDGSTIPVDNPATGEVIANVACLKASDTKSAIAAASAAFPLWSSKTAKERSTVLRRWYDLVLAAQDDISTIMTVESGKPFAESKGEFTSGVASIEWFAEECRRVTGDILQTVHKDRRMLVVKQPVGVVAAITPWNFPMSMITRKVAPALAAGCTVILKPAESTPLTALALAELGHRAGIPNGVLNIIQGDAKAIGDTLIESDSVRKIGFTGSTRVGKLLFAGAADTVKRVSLELGGNAPFIVFDDADIDAAAAGVVTSAFRNAGQTCICANRVFVQDGIYDEFTKAVTEKVKKLKQGPGLDPSSTLGPLINTAAVERVQGHVDDAVAKGATVTVGGSKPDLPEPYNKGFFYAPTVLSNATIDMKIFREETFGPAMPLFRFHNDEEAIQLANNTEYGLAAYFFTKDLKRSWQVAERLEYGMVGVNEVAITSEVAPFGGIKHSGLGREHSKYGLDEFLYIKYIQMGIGYDNKGI</sequence>
<dbReference type="PROSITE" id="PS00070">
    <property type="entry name" value="ALDEHYDE_DEHYDR_CYS"/>
    <property type="match status" value="1"/>
</dbReference>
<keyword evidence="3 6" id="KW-0560">Oxidoreductase</keyword>
<feature type="domain" description="Aldehyde dehydrogenase" evidence="8">
    <location>
        <begin position="62"/>
        <end position="526"/>
    </location>
</feature>
<dbReference type="EMBL" id="AGSI01000001">
    <property type="protein sequence ID" value="EIE27186.1"/>
    <property type="molecule type" value="Genomic_DNA"/>
</dbReference>
<dbReference type="OrthoDB" id="310895at2759"/>
<comment type="subunit">
    <text evidence="7">Homotetramer.</text>
</comment>
<dbReference type="RefSeq" id="XP_005651730.1">
    <property type="nucleotide sequence ID" value="XM_005651673.1"/>
</dbReference>
<keyword evidence="7" id="KW-0520">NAD</keyword>
<dbReference type="InterPro" id="IPR010102">
    <property type="entry name" value="Succ_semiAld_DH"/>
</dbReference>
<evidence type="ECO:0000256" key="1">
    <source>
        <dbReference type="ARBA" id="ARBA00005176"/>
    </source>
</evidence>
<dbReference type="InterPro" id="IPR029510">
    <property type="entry name" value="Ald_DH_CS_GLU"/>
</dbReference>
<dbReference type="NCBIfam" id="TIGR01780">
    <property type="entry name" value="SSADH"/>
    <property type="match status" value="1"/>
</dbReference>
<proteinExistence type="inferred from homology"/>
<evidence type="ECO:0000256" key="2">
    <source>
        <dbReference type="ARBA" id="ARBA00009986"/>
    </source>
</evidence>
<comment type="catalytic activity">
    <reaction evidence="4 7">
        <text>succinate semialdehyde + NAD(+) + H2O = succinate + NADH + 2 H(+)</text>
        <dbReference type="Rhea" id="RHEA:13217"/>
        <dbReference type="ChEBI" id="CHEBI:15377"/>
        <dbReference type="ChEBI" id="CHEBI:15378"/>
        <dbReference type="ChEBI" id="CHEBI:30031"/>
        <dbReference type="ChEBI" id="CHEBI:57540"/>
        <dbReference type="ChEBI" id="CHEBI:57706"/>
        <dbReference type="ChEBI" id="CHEBI:57945"/>
        <dbReference type="EC" id="1.2.1.24"/>
    </reaction>
</comment>
<dbReference type="UniPathway" id="UPA00733"/>
<dbReference type="GO" id="GO:0004777">
    <property type="term" value="F:succinate-semialdehyde dehydrogenase (NAD+) activity"/>
    <property type="evidence" value="ECO:0007669"/>
    <property type="project" value="UniProtKB-UniRule"/>
</dbReference>
<comment type="pathway">
    <text evidence="1 7">Amino-acid degradation; 4-aminobutanoate degradation.</text>
</comment>
<dbReference type="AlphaFoldDB" id="I0Z967"/>
<dbReference type="eggNOG" id="KOG2451">
    <property type="taxonomic scope" value="Eukaryota"/>
</dbReference>
<dbReference type="InterPro" id="IPR016162">
    <property type="entry name" value="Ald_DH_N"/>
</dbReference>
<evidence type="ECO:0000256" key="5">
    <source>
        <dbReference type="PROSITE-ProRule" id="PRU10007"/>
    </source>
</evidence>
<dbReference type="SUPFAM" id="SSF53720">
    <property type="entry name" value="ALDH-like"/>
    <property type="match status" value="1"/>
</dbReference>
<dbReference type="InterPro" id="IPR050740">
    <property type="entry name" value="Aldehyde_DH_Superfamily"/>
</dbReference>
<evidence type="ECO:0000256" key="3">
    <source>
        <dbReference type="ARBA" id="ARBA00023002"/>
    </source>
</evidence>
<dbReference type="InterPro" id="IPR015590">
    <property type="entry name" value="Aldehyde_DH_dom"/>
</dbReference>
<keyword evidence="7" id="KW-0496">Mitochondrion</keyword>
<dbReference type="PROSITE" id="PS00687">
    <property type="entry name" value="ALDEHYDE_DEHYDR_GLU"/>
    <property type="match status" value="1"/>
</dbReference>
<evidence type="ECO:0000313" key="10">
    <source>
        <dbReference type="Proteomes" id="UP000007264"/>
    </source>
</evidence>
<dbReference type="GO" id="GO:0009450">
    <property type="term" value="P:gamma-aminobutyric acid catabolic process"/>
    <property type="evidence" value="ECO:0007669"/>
    <property type="project" value="UniProtKB-UniRule"/>
</dbReference>
<dbReference type="GeneID" id="17045201"/>
<dbReference type="Gene3D" id="3.40.309.10">
    <property type="entry name" value="Aldehyde Dehydrogenase, Chain A, domain 2"/>
    <property type="match status" value="1"/>
</dbReference>
<dbReference type="Proteomes" id="UP000007264">
    <property type="component" value="Unassembled WGS sequence"/>
</dbReference>
<dbReference type="InterPro" id="IPR016160">
    <property type="entry name" value="Ald_DH_CS_CYS"/>
</dbReference>
<dbReference type="STRING" id="574566.I0Z967"/>
<keyword evidence="10" id="KW-1185">Reference proteome</keyword>
<gene>
    <name evidence="9" type="ORF">COCSUDRAFT_34715</name>
</gene>
<protein>
    <recommendedName>
        <fullName evidence="7">Succinate-semialdehyde dehydrogenase</fullName>
        <ecNumber evidence="7">1.2.1.24</ecNumber>
    </recommendedName>
</protein>